<evidence type="ECO:0000256" key="1">
    <source>
        <dbReference type="ARBA" id="ARBA00004685"/>
    </source>
</evidence>
<accession>A0ABZ0P6Z7</accession>
<keyword evidence="4" id="KW-0812">Transmembrane</keyword>
<dbReference type="InterPro" id="IPR021765">
    <property type="entry name" value="UstYa-like"/>
</dbReference>
<dbReference type="GeneID" id="90644825"/>
<evidence type="ECO:0000313" key="5">
    <source>
        <dbReference type="EMBL" id="WPB07649.1"/>
    </source>
</evidence>
<dbReference type="Proteomes" id="UP001302367">
    <property type="component" value="Chromosome 9"/>
</dbReference>
<dbReference type="PANTHER" id="PTHR33365">
    <property type="entry name" value="YALI0B05434P"/>
    <property type="match status" value="1"/>
</dbReference>
<evidence type="ECO:0000256" key="4">
    <source>
        <dbReference type="SAM" id="Phobius"/>
    </source>
</evidence>
<dbReference type="EMBL" id="CP134192">
    <property type="protein sequence ID" value="WPB07649.1"/>
    <property type="molecule type" value="Genomic_DNA"/>
</dbReference>
<evidence type="ECO:0000313" key="6">
    <source>
        <dbReference type="Proteomes" id="UP001302367"/>
    </source>
</evidence>
<dbReference type="PANTHER" id="PTHR33365:SF4">
    <property type="entry name" value="CYCLOCHLOROTINE BIOSYNTHESIS PROTEIN O"/>
    <property type="match status" value="1"/>
</dbReference>
<organism evidence="5 6">
    <name type="scientific">Cercospora beticola</name>
    <name type="common">Sugarbeet leaf spot fungus</name>
    <dbReference type="NCBI Taxonomy" id="122368"/>
    <lineage>
        <taxon>Eukaryota</taxon>
        <taxon>Fungi</taxon>
        <taxon>Dikarya</taxon>
        <taxon>Ascomycota</taxon>
        <taxon>Pezizomycotina</taxon>
        <taxon>Dothideomycetes</taxon>
        <taxon>Dothideomycetidae</taxon>
        <taxon>Mycosphaerellales</taxon>
        <taxon>Mycosphaerellaceae</taxon>
        <taxon>Cercospora</taxon>
    </lineage>
</organism>
<feature type="transmembrane region" description="Helical" evidence="4">
    <location>
        <begin position="59"/>
        <end position="76"/>
    </location>
</feature>
<feature type="region of interest" description="Disordered" evidence="3">
    <location>
        <begin position="111"/>
        <end position="130"/>
    </location>
</feature>
<reference evidence="5 6" key="1">
    <citation type="submission" date="2023-09" db="EMBL/GenBank/DDBJ databases">
        <title>Complete-Gapless Cercospora beticola genome.</title>
        <authorList>
            <person name="Wyatt N.A."/>
            <person name="Spanner R.E."/>
            <person name="Bolton M.D."/>
        </authorList>
    </citation>
    <scope>NUCLEOTIDE SEQUENCE [LARGE SCALE GENOMIC DNA]</scope>
    <source>
        <strain evidence="5">Cb09-40</strain>
    </source>
</reference>
<evidence type="ECO:0008006" key="7">
    <source>
        <dbReference type="Google" id="ProtNLM"/>
    </source>
</evidence>
<comment type="similarity">
    <text evidence="2">Belongs to the ustYa family.</text>
</comment>
<keyword evidence="4" id="KW-1133">Transmembrane helix</keyword>
<proteinExistence type="inferred from homology"/>
<evidence type="ECO:0000256" key="3">
    <source>
        <dbReference type="SAM" id="MobiDB-lite"/>
    </source>
</evidence>
<gene>
    <name evidence="5" type="ORF">RHO25_012310</name>
</gene>
<evidence type="ECO:0000256" key="2">
    <source>
        <dbReference type="ARBA" id="ARBA00035112"/>
    </source>
</evidence>
<dbReference type="Pfam" id="PF11807">
    <property type="entry name" value="UstYa"/>
    <property type="match status" value="1"/>
</dbReference>
<name>A0ABZ0P6Z7_CERBT</name>
<keyword evidence="6" id="KW-1185">Reference proteome</keyword>
<protein>
    <recommendedName>
        <fullName evidence="7">Oxidase ustYa</fullName>
    </recommendedName>
</protein>
<dbReference type="RefSeq" id="XP_065459588.1">
    <property type="nucleotide sequence ID" value="XM_065603516.1"/>
</dbReference>
<comment type="pathway">
    <text evidence="1">Mycotoxin biosynthesis.</text>
</comment>
<sequence length="287" mass="33152">MNMLPRLQKLQESALKTFAAKRIDLNSNIENAHLLAADETKIDAELRFDKPQRKWPRRTCKIMLMLSCTILLWLYIQAVRSKGETNGVLFLGNEVIYSDAPTALETHPLDRAGFHRNDGSDPDTAFESRPNEKNDAAWHHILNVGMIAITEEENARLPNGGSSRVRNDPEHRVVLLSLFHQLHCLKYLRDLIYDFDEGAVIPGARNEYQLMHGDHCIDYLRQVLICHGDLTPIRQHWEPSLHAYAAEQETVHQCRDFQKIWEWAAERNTTGLRADGKHEKHEKHENE</sequence>
<keyword evidence="4" id="KW-0472">Membrane</keyword>